<feature type="domain" description="Rhodanese" evidence="1">
    <location>
        <begin position="15"/>
        <end position="97"/>
    </location>
</feature>
<dbReference type="SUPFAM" id="SSF52821">
    <property type="entry name" value="Rhodanese/Cell cycle control phosphatase"/>
    <property type="match status" value="1"/>
</dbReference>
<dbReference type="SMART" id="SM00450">
    <property type="entry name" value="RHOD"/>
    <property type="match status" value="1"/>
</dbReference>
<protein>
    <submittedName>
        <fullName evidence="2">Rhodanese-like domain-containing protein</fullName>
    </submittedName>
</protein>
<reference evidence="2 3" key="1">
    <citation type="submission" date="2020-07" db="EMBL/GenBank/DDBJ databases">
        <title>MOT database genomes.</title>
        <authorList>
            <person name="Joseph S."/>
            <person name="Aduse-Opoku J."/>
            <person name="Hashim A."/>
            <person name="Wade W."/>
            <person name="Curtis M."/>
        </authorList>
    </citation>
    <scope>NUCLEOTIDE SEQUENCE [LARGE SCALE GENOMIC DNA]</scope>
    <source>
        <strain evidence="2 3">WMus004</strain>
    </source>
</reference>
<dbReference type="Pfam" id="PF00581">
    <property type="entry name" value="Rhodanese"/>
    <property type="match status" value="1"/>
</dbReference>
<gene>
    <name evidence="2" type="ORF">HZZ05_08650</name>
</gene>
<dbReference type="InterPro" id="IPR036873">
    <property type="entry name" value="Rhodanese-like_dom_sf"/>
</dbReference>
<name>A0A853EN71_9ACTO</name>
<accession>A0A853EN71</accession>
<sequence length="98" mass="10298">MREISAEDLRKRLEAGEDLTVLDVREPHEVAEAAIEGSVSIPLGQVLERAGELDSSQPVAVICAGGVRSARAVEALEAAGYAGELLNVEGGMKAWLAQ</sequence>
<dbReference type="InterPro" id="IPR050229">
    <property type="entry name" value="GlpE_sulfurtransferase"/>
</dbReference>
<dbReference type="Gene3D" id="3.40.250.10">
    <property type="entry name" value="Rhodanese-like domain"/>
    <property type="match status" value="1"/>
</dbReference>
<dbReference type="Proteomes" id="UP000572528">
    <property type="component" value="Unassembled WGS sequence"/>
</dbReference>
<dbReference type="CDD" id="cd00158">
    <property type="entry name" value="RHOD"/>
    <property type="match status" value="1"/>
</dbReference>
<dbReference type="InterPro" id="IPR001763">
    <property type="entry name" value="Rhodanese-like_dom"/>
</dbReference>
<organism evidence="2 3">
    <name type="scientific">Actinomyces bowdenii</name>
    <dbReference type="NCBI Taxonomy" id="131109"/>
    <lineage>
        <taxon>Bacteria</taxon>
        <taxon>Bacillati</taxon>
        <taxon>Actinomycetota</taxon>
        <taxon>Actinomycetes</taxon>
        <taxon>Actinomycetales</taxon>
        <taxon>Actinomycetaceae</taxon>
        <taxon>Actinomyces</taxon>
    </lineage>
</organism>
<evidence type="ECO:0000313" key="3">
    <source>
        <dbReference type="Proteomes" id="UP000572528"/>
    </source>
</evidence>
<dbReference type="EMBL" id="JACBXV010000118">
    <property type="protein sequence ID" value="NYS69581.1"/>
    <property type="molecule type" value="Genomic_DNA"/>
</dbReference>
<dbReference type="PANTHER" id="PTHR43031">
    <property type="entry name" value="FAD-DEPENDENT OXIDOREDUCTASE"/>
    <property type="match status" value="1"/>
</dbReference>
<dbReference type="PROSITE" id="PS50206">
    <property type="entry name" value="RHODANESE_3"/>
    <property type="match status" value="1"/>
</dbReference>
<dbReference type="RefSeq" id="WP_179900855.1">
    <property type="nucleotide sequence ID" value="NZ_JACBXV010000118.1"/>
</dbReference>
<evidence type="ECO:0000259" key="1">
    <source>
        <dbReference type="PROSITE" id="PS50206"/>
    </source>
</evidence>
<proteinExistence type="predicted"/>
<comment type="caution">
    <text evidence="2">The sequence shown here is derived from an EMBL/GenBank/DDBJ whole genome shotgun (WGS) entry which is preliminary data.</text>
</comment>
<evidence type="ECO:0000313" key="2">
    <source>
        <dbReference type="EMBL" id="NYS69581.1"/>
    </source>
</evidence>
<dbReference type="PANTHER" id="PTHR43031:SF1">
    <property type="entry name" value="PYRIDINE NUCLEOTIDE-DISULPHIDE OXIDOREDUCTASE"/>
    <property type="match status" value="1"/>
</dbReference>
<dbReference type="AlphaFoldDB" id="A0A853EN71"/>